<reference evidence="2" key="1">
    <citation type="journal article" date="2014" name="Int. J. Syst. Evol. Microbiol.">
        <title>Complete genome sequence of Corynebacterium casei LMG S-19264T (=DSM 44701T), isolated from a smear-ripened cheese.</title>
        <authorList>
            <consortium name="US DOE Joint Genome Institute (JGI-PGF)"/>
            <person name="Walter F."/>
            <person name="Albersmeier A."/>
            <person name="Kalinowski J."/>
            <person name="Ruckert C."/>
        </authorList>
    </citation>
    <scope>NUCLEOTIDE SEQUENCE</scope>
    <source>
        <strain evidence="2">JCM 4784</strain>
    </source>
</reference>
<dbReference type="Pfam" id="PF04149">
    <property type="entry name" value="DUF397"/>
    <property type="match status" value="1"/>
</dbReference>
<organism evidence="2 3">
    <name type="scientific">Streptomyces longispororuber</name>
    <dbReference type="NCBI Taxonomy" id="68230"/>
    <lineage>
        <taxon>Bacteria</taxon>
        <taxon>Bacillati</taxon>
        <taxon>Actinomycetota</taxon>
        <taxon>Actinomycetes</taxon>
        <taxon>Kitasatosporales</taxon>
        <taxon>Streptomycetaceae</taxon>
        <taxon>Streptomyces</taxon>
    </lineage>
</organism>
<dbReference type="InterPro" id="IPR007278">
    <property type="entry name" value="DUF397"/>
</dbReference>
<evidence type="ECO:0000313" key="2">
    <source>
        <dbReference type="EMBL" id="GHE65468.1"/>
    </source>
</evidence>
<sequence>MNSRCTPEEAWRKSSYSDGVPSNCVEVADLTPHPAGGVGIRDSKDLQGPALRVGHRAWQAFVAGL</sequence>
<dbReference type="EMBL" id="BNBT01000053">
    <property type="protein sequence ID" value="GHE65468.1"/>
    <property type="molecule type" value="Genomic_DNA"/>
</dbReference>
<dbReference type="Proteomes" id="UP000608024">
    <property type="component" value="Unassembled WGS sequence"/>
</dbReference>
<gene>
    <name evidence="2" type="ORF">GCM10018785_37960</name>
</gene>
<evidence type="ECO:0000259" key="1">
    <source>
        <dbReference type="Pfam" id="PF04149"/>
    </source>
</evidence>
<protein>
    <recommendedName>
        <fullName evidence="1">DUF397 domain-containing protein</fullName>
    </recommendedName>
</protein>
<proteinExistence type="predicted"/>
<keyword evidence="3" id="KW-1185">Reference proteome</keyword>
<evidence type="ECO:0000313" key="3">
    <source>
        <dbReference type="Proteomes" id="UP000608024"/>
    </source>
</evidence>
<feature type="domain" description="DUF397" evidence="1">
    <location>
        <begin position="10"/>
        <end position="65"/>
    </location>
</feature>
<reference evidence="2" key="2">
    <citation type="submission" date="2020-09" db="EMBL/GenBank/DDBJ databases">
        <authorList>
            <person name="Sun Q."/>
            <person name="Ohkuma M."/>
        </authorList>
    </citation>
    <scope>NUCLEOTIDE SEQUENCE</scope>
    <source>
        <strain evidence="2">JCM 4784</strain>
    </source>
</reference>
<dbReference type="RefSeq" id="WP_190137155.1">
    <property type="nucleotide sequence ID" value="NZ_BNBT01000053.1"/>
</dbReference>
<name>A0A919DQD2_9ACTN</name>
<dbReference type="AlphaFoldDB" id="A0A919DQD2"/>
<accession>A0A919DQD2</accession>
<comment type="caution">
    <text evidence="2">The sequence shown here is derived from an EMBL/GenBank/DDBJ whole genome shotgun (WGS) entry which is preliminary data.</text>
</comment>